<dbReference type="PANTHER" id="PTHR43023">
    <property type="entry name" value="PROTEIN TRIGALACTOSYLDIACYLGLYCEROL 3, CHLOROPLASTIC"/>
    <property type="match status" value="1"/>
</dbReference>
<dbReference type="PROSITE" id="PS00211">
    <property type="entry name" value="ABC_TRANSPORTER_1"/>
    <property type="match status" value="1"/>
</dbReference>
<sequence>MKDEKAPAQPEQAIVRTENLTVGYGGTPILKGVTFHVAEGEIVTILGGSGCGKSTLLKALIGLLPPLEGSVWVAGYNIAGPDRETALEAARKKIGVLFQSGALLGSFTLADNVALPLTEFTDLPGALIEEIVHTKLEAVGLADYAHYMPMELSGGMRKRAALARAMALDPQILFCDEPSAGLDPVTAAELDSLLLNLNEALGITMVVITHELASILTISRRSIMLDKEAKGIIAQGSPRDLMERSEDPKVRAFFHRNPELLHTAAKAASP</sequence>
<evidence type="ECO:0000256" key="1">
    <source>
        <dbReference type="ARBA" id="ARBA00022448"/>
    </source>
</evidence>
<dbReference type="PANTHER" id="PTHR43023:SF3">
    <property type="entry name" value="PROTEIN TRIGALACTOSYLDIACYLGLYCEROL 3, CHLOROPLASTIC"/>
    <property type="match status" value="1"/>
</dbReference>
<keyword evidence="6" id="KW-1185">Reference proteome</keyword>
<dbReference type="GO" id="GO:0005524">
    <property type="term" value="F:ATP binding"/>
    <property type="evidence" value="ECO:0007669"/>
    <property type="project" value="UniProtKB-KW"/>
</dbReference>
<dbReference type="InterPro" id="IPR003439">
    <property type="entry name" value="ABC_transporter-like_ATP-bd"/>
</dbReference>
<dbReference type="GO" id="GO:0016887">
    <property type="term" value="F:ATP hydrolysis activity"/>
    <property type="evidence" value="ECO:0007669"/>
    <property type="project" value="InterPro"/>
</dbReference>
<dbReference type="STRING" id="1121391.SAMN02745206_02120"/>
<dbReference type="InterPro" id="IPR027417">
    <property type="entry name" value="P-loop_NTPase"/>
</dbReference>
<evidence type="ECO:0000256" key="2">
    <source>
        <dbReference type="ARBA" id="ARBA00022741"/>
    </source>
</evidence>
<keyword evidence="2" id="KW-0547">Nucleotide-binding</keyword>
<evidence type="ECO:0000256" key="3">
    <source>
        <dbReference type="ARBA" id="ARBA00022840"/>
    </source>
</evidence>
<dbReference type="EMBL" id="FQVB01000019">
    <property type="protein sequence ID" value="SHF50348.1"/>
    <property type="molecule type" value="Genomic_DNA"/>
</dbReference>
<dbReference type="SUPFAM" id="SSF52540">
    <property type="entry name" value="P-loop containing nucleoside triphosphate hydrolases"/>
    <property type="match status" value="1"/>
</dbReference>
<dbReference type="Gene3D" id="3.40.50.300">
    <property type="entry name" value="P-loop containing nucleotide triphosphate hydrolases"/>
    <property type="match status" value="1"/>
</dbReference>
<dbReference type="InterPro" id="IPR017871">
    <property type="entry name" value="ABC_transporter-like_CS"/>
</dbReference>
<dbReference type="OrthoDB" id="9809450at2"/>
<dbReference type="SMART" id="SM00382">
    <property type="entry name" value="AAA"/>
    <property type="match status" value="1"/>
</dbReference>
<dbReference type="Pfam" id="PF00005">
    <property type="entry name" value="ABC_tran"/>
    <property type="match status" value="1"/>
</dbReference>
<evidence type="ECO:0000313" key="5">
    <source>
        <dbReference type="EMBL" id="SHF50348.1"/>
    </source>
</evidence>
<gene>
    <name evidence="5" type="ORF">SAMN02745206_02120</name>
</gene>
<evidence type="ECO:0000259" key="4">
    <source>
        <dbReference type="PROSITE" id="PS50893"/>
    </source>
</evidence>
<organism evidence="5 6">
    <name type="scientific">Desulfacinum infernum DSM 9756</name>
    <dbReference type="NCBI Taxonomy" id="1121391"/>
    <lineage>
        <taxon>Bacteria</taxon>
        <taxon>Pseudomonadati</taxon>
        <taxon>Thermodesulfobacteriota</taxon>
        <taxon>Syntrophobacteria</taxon>
        <taxon>Syntrophobacterales</taxon>
        <taxon>Syntrophobacteraceae</taxon>
        <taxon>Desulfacinum</taxon>
    </lineage>
</organism>
<keyword evidence="3 5" id="KW-0067">ATP-binding</keyword>
<accession>A0A1M5C6F7</accession>
<evidence type="ECO:0000313" key="6">
    <source>
        <dbReference type="Proteomes" id="UP000184076"/>
    </source>
</evidence>
<keyword evidence="1" id="KW-0813">Transport</keyword>
<name>A0A1M5C6F7_9BACT</name>
<dbReference type="Proteomes" id="UP000184076">
    <property type="component" value="Unassembled WGS sequence"/>
</dbReference>
<dbReference type="InterPro" id="IPR003593">
    <property type="entry name" value="AAA+_ATPase"/>
</dbReference>
<reference evidence="6" key="1">
    <citation type="submission" date="2016-11" db="EMBL/GenBank/DDBJ databases">
        <authorList>
            <person name="Varghese N."/>
            <person name="Submissions S."/>
        </authorList>
    </citation>
    <scope>NUCLEOTIDE SEQUENCE [LARGE SCALE GENOMIC DNA]</scope>
    <source>
        <strain evidence="6">DSM 9756</strain>
    </source>
</reference>
<dbReference type="PROSITE" id="PS50893">
    <property type="entry name" value="ABC_TRANSPORTER_2"/>
    <property type="match status" value="1"/>
</dbReference>
<dbReference type="RefSeq" id="WP_073039118.1">
    <property type="nucleotide sequence ID" value="NZ_FQVB01000019.1"/>
</dbReference>
<feature type="domain" description="ABC transporter" evidence="4">
    <location>
        <begin position="15"/>
        <end position="254"/>
    </location>
</feature>
<proteinExistence type="predicted"/>
<dbReference type="AlphaFoldDB" id="A0A1M5C6F7"/>
<protein>
    <submittedName>
        <fullName evidence="5">Phospholipid/cholesterol/gamma-HCH transport system ATP-binding protein</fullName>
    </submittedName>
</protein>